<dbReference type="Pfam" id="PF11938">
    <property type="entry name" value="DUF3456"/>
    <property type="match status" value="1"/>
</dbReference>
<feature type="chain" id="PRO_5017233436" description="DUF3456 domain-containing protein" evidence="2">
    <location>
        <begin position="23"/>
        <end position="180"/>
    </location>
</feature>
<sequence>MASWMFRVCVVLLSILLSSSKAKRNTVVYCSACRAIVDEMSFSISQIDPKKTVNVGSFRLSPDGTIKDKKVPLARSEVHLSELLDGVCDRMNDYALYEDPETQEKRYRRFAPRADQDMSDLPDFKNFKFEGPEANALKFACETIREELEDDIIALLQKDSGRVQQELCSNISGTKTLCST</sequence>
<dbReference type="Proteomes" id="UP000261520">
    <property type="component" value="Unplaced"/>
</dbReference>
<comment type="similarity">
    <text evidence="1">Belongs to the canopy family.</text>
</comment>
<dbReference type="InterPro" id="IPR042415">
    <property type="entry name" value="CNPY"/>
</dbReference>
<keyword evidence="2" id="KW-0732">Signal</keyword>
<dbReference type="GO" id="GO:0005783">
    <property type="term" value="C:endoplasmic reticulum"/>
    <property type="evidence" value="ECO:0007669"/>
    <property type="project" value="TreeGrafter"/>
</dbReference>
<evidence type="ECO:0000313" key="4">
    <source>
        <dbReference type="Ensembl" id="ENSPMGP00000015525.1"/>
    </source>
</evidence>
<evidence type="ECO:0000313" key="5">
    <source>
        <dbReference type="Proteomes" id="UP000261520"/>
    </source>
</evidence>
<evidence type="ECO:0000256" key="1">
    <source>
        <dbReference type="ARBA" id="ARBA00007285"/>
    </source>
</evidence>
<dbReference type="InterPro" id="IPR021852">
    <property type="entry name" value="DUF3456"/>
</dbReference>
<dbReference type="AlphaFoldDB" id="A0A3B4AFR7"/>
<dbReference type="PANTHER" id="PTHR13341">
    <property type="entry name" value="MIR-INTERACTING SAPOSIN-LIKE PROTEIN"/>
    <property type="match status" value="1"/>
</dbReference>
<reference evidence="4" key="1">
    <citation type="submission" date="2025-08" db="UniProtKB">
        <authorList>
            <consortium name="Ensembl"/>
        </authorList>
    </citation>
    <scope>IDENTIFICATION</scope>
</reference>
<evidence type="ECO:0000259" key="3">
    <source>
        <dbReference type="Pfam" id="PF11938"/>
    </source>
</evidence>
<dbReference type="STRING" id="409849.ENSPMGP00000015525"/>
<reference evidence="4" key="2">
    <citation type="submission" date="2025-09" db="UniProtKB">
        <authorList>
            <consortium name="Ensembl"/>
        </authorList>
    </citation>
    <scope>IDENTIFICATION</scope>
</reference>
<feature type="signal peptide" evidence="2">
    <location>
        <begin position="1"/>
        <end position="22"/>
    </location>
</feature>
<dbReference type="Ensembl" id="ENSPMGT00000016553.1">
    <property type="protein sequence ID" value="ENSPMGP00000015525.1"/>
    <property type="gene ID" value="ENSPMGG00000012720.1"/>
</dbReference>
<keyword evidence="5" id="KW-1185">Reference proteome</keyword>
<organism evidence="4 5">
    <name type="scientific">Periophthalmus magnuspinnatus</name>
    <dbReference type="NCBI Taxonomy" id="409849"/>
    <lineage>
        <taxon>Eukaryota</taxon>
        <taxon>Metazoa</taxon>
        <taxon>Chordata</taxon>
        <taxon>Craniata</taxon>
        <taxon>Vertebrata</taxon>
        <taxon>Euteleostomi</taxon>
        <taxon>Actinopterygii</taxon>
        <taxon>Neopterygii</taxon>
        <taxon>Teleostei</taxon>
        <taxon>Neoteleostei</taxon>
        <taxon>Acanthomorphata</taxon>
        <taxon>Gobiaria</taxon>
        <taxon>Gobiiformes</taxon>
        <taxon>Gobioidei</taxon>
        <taxon>Gobiidae</taxon>
        <taxon>Oxudercinae</taxon>
        <taxon>Periophthalmus</taxon>
    </lineage>
</organism>
<dbReference type="PANTHER" id="PTHR13341:SF4">
    <property type="entry name" value="CANOPY FGF SIGNALING REGULATOR 1"/>
    <property type="match status" value="1"/>
</dbReference>
<protein>
    <recommendedName>
        <fullName evidence="3">DUF3456 domain-containing protein</fullName>
    </recommendedName>
</protein>
<evidence type="ECO:0000256" key="2">
    <source>
        <dbReference type="SAM" id="SignalP"/>
    </source>
</evidence>
<proteinExistence type="inferred from homology"/>
<feature type="domain" description="DUF3456" evidence="3">
    <location>
        <begin position="29"/>
        <end position="173"/>
    </location>
</feature>
<accession>A0A3B4AFR7</accession>
<name>A0A3B4AFR7_9GOBI</name>